<dbReference type="InterPro" id="IPR057601">
    <property type="entry name" value="Oar-like_b-barrel"/>
</dbReference>
<keyword evidence="2" id="KW-0472">Membrane</keyword>
<sequence length="1197" mass="126202">MKKIFGLLLVLISMSALGFGQVISQTGGAIQGSITDSSGAVVPNAAVTIKGTDTGFTRSLRTDAAGFYSVGPLTPGNYQVTIVASGFQTLSVNTVVRTGTATSGNFKLSIGESNVTVEVNAGALQINTEQAGVSDVITKAQIDSLPVNGRNFLDLAQIEPGVILQSGESFDPTKAGYSALSISGVSGRTTRILLDGQDITDETVGTTIFNVSQGSIGDFQLNRSTQDVSGDVTSTGQVLVSTASGTNSFHGQAFYNFQDYRALFARTAGGIQTPFQRNQFGGSIGGPIIKDKLFFFANSERIKQESPVSITMSPTFGAIQSAFPSIPSPYRETYSTARLDYNGWLGGHYFVRGNYNVNSSSSNFGAGYSIYNNRDNTPGIAGGADFSFGHFTHSFRGSYEKFHNLLVDGTSGNDNVYNGFPGLNFRLTTAGLFSGPNVNSPQNTYQSDKQARYDGSWTKGTHNIRYGYSLNHILGGGFASFFGLAPRANLAASTLLANCGGVPGAAPCPSDPLNGYFANQVRFGNGQGYFTEIPQFKLPGGGTWDWRQGAYVSDNWKVTPSFTLTAGVRWSVDTGRANQDLATPLCSDVNTALVAAPCTGSAPLLDQFAPGYGQKVHQPYSNFGPQIGFAYSPGDHKTVIRAGFGIFYESVVFNNTTNARSFLLKTGLFNDNSQLICGGSNTLALPNGTVLTGDGGVSIATLCSQPLSQAGQHFINLQNQYQAATQAVGPAGNGTYVGNTLTVGGAYAAPYRTPYSEQWNAGIQREIFRGSILTVDYVHNSTLKISQQVDVNHVGAARTLNRANAAAAISATADSYTPCAGRAGSDAINCVIDNGGTITDFASNGLDSGQAFLGGFPASRQHLPGAAFPGVNPALGQGLFLLPVGRSGYDALQVVFKQQAAHPLPGVMSSNLQISYSLSKIVSTANPANNVGNTGVGDQFFASPSYDYDNPTQYMGRNGLDHTHQINIGGSATLKYGPQISLIGHFYSAAANDLNLDIGGISGSETGAIFSSDVTGDGTVGDIVPGTNPGYFMHEYKGKNLNKLIDQYNATRAGQLTPAGQALVSSGLFTQGQLSALQATQQPIARLQEAHGPDNAFYRNIDMSFGYPIRLNRLREGMSLVPVIAFYNIGNFSNFKNYINGTLANTTTAAGGPSAISGLLNGPNSFADHDINRYQRGSGTSNIGGARSTEFQLKLNF</sequence>
<evidence type="ECO:0000313" key="7">
    <source>
        <dbReference type="Proteomes" id="UP000292958"/>
    </source>
</evidence>
<keyword evidence="6" id="KW-0645">Protease</keyword>
<dbReference type="Pfam" id="PF25183">
    <property type="entry name" value="OMP_b-brl_4"/>
    <property type="match status" value="2"/>
</dbReference>
<dbReference type="Proteomes" id="UP000292958">
    <property type="component" value="Unassembled WGS sequence"/>
</dbReference>
<dbReference type="GO" id="GO:0004180">
    <property type="term" value="F:carboxypeptidase activity"/>
    <property type="evidence" value="ECO:0007669"/>
    <property type="project" value="UniProtKB-KW"/>
</dbReference>
<keyword evidence="6" id="KW-0121">Carboxypeptidase</keyword>
<feature type="signal peptide" evidence="4">
    <location>
        <begin position="1"/>
        <end position="18"/>
    </location>
</feature>
<dbReference type="AlphaFoldDB" id="A0A4Q7YVU9"/>
<evidence type="ECO:0000256" key="2">
    <source>
        <dbReference type="ARBA" id="ARBA00023136"/>
    </source>
</evidence>
<dbReference type="RefSeq" id="WP_130419129.1">
    <property type="nucleotide sequence ID" value="NZ_SHKW01000001.1"/>
</dbReference>
<proteinExistence type="predicted"/>
<dbReference type="InterPro" id="IPR008969">
    <property type="entry name" value="CarboxyPept-like_regulatory"/>
</dbReference>
<dbReference type="GO" id="GO:0009279">
    <property type="term" value="C:cell outer membrane"/>
    <property type="evidence" value="ECO:0007669"/>
    <property type="project" value="UniProtKB-SubCell"/>
</dbReference>
<dbReference type="OrthoDB" id="97893at2"/>
<comment type="caution">
    <text evidence="6">The sequence shown here is derived from an EMBL/GenBank/DDBJ whole genome shotgun (WGS) entry which is preliminary data.</text>
</comment>
<evidence type="ECO:0000256" key="1">
    <source>
        <dbReference type="ARBA" id="ARBA00004442"/>
    </source>
</evidence>
<gene>
    <name evidence="6" type="ORF">BDD14_2676</name>
</gene>
<dbReference type="Gene3D" id="2.60.40.1120">
    <property type="entry name" value="Carboxypeptidase-like, regulatory domain"/>
    <property type="match status" value="1"/>
</dbReference>
<dbReference type="InterPro" id="IPR036942">
    <property type="entry name" value="Beta-barrel_TonB_sf"/>
</dbReference>
<protein>
    <submittedName>
        <fullName evidence="6">Carboxypeptidase family protein</fullName>
    </submittedName>
</protein>
<reference evidence="6 7" key="1">
    <citation type="submission" date="2019-02" db="EMBL/GenBank/DDBJ databases">
        <title>Genomic Encyclopedia of Archaeal and Bacterial Type Strains, Phase II (KMG-II): from individual species to whole genera.</title>
        <authorList>
            <person name="Goeker M."/>
        </authorList>
    </citation>
    <scope>NUCLEOTIDE SEQUENCE [LARGE SCALE GENOMIC DNA]</scope>
    <source>
        <strain evidence="6 7">DSM 18101</strain>
    </source>
</reference>
<keyword evidence="4" id="KW-0732">Signal</keyword>
<evidence type="ECO:0000259" key="5">
    <source>
        <dbReference type="Pfam" id="PF25183"/>
    </source>
</evidence>
<keyword evidence="7" id="KW-1185">Reference proteome</keyword>
<dbReference type="Pfam" id="PF13620">
    <property type="entry name" value="CarboxypepD_reg"/>
    <property type="match status" value="1"/>
</dbReference>
<organism evidence="6 7">
    <name type="scientific">Edaphobacter modestus</name>
    <dbReference type="NCBI Taxonomy" id="388466"/>
    <lineage>
        <taxon>Bacteria</taxon>
        <taxon>Pseudomonadati</taxon>
        <taxon>Acidobacteriota</taxon>
        <taxon>Terriglobia</taxon>
        <taxon>Terriglobales</taxon>
        <taxon>Acidobacteriaceae</taxon>
        <taxon>Edaphobacter</taxon>
    </lineage>
</organism>
<feature type="chain" id="PRO_5020295852" evidence="4">
    <location>
        <begin position="19"/>
        <end position="1197"/>
    </location>
</feature>
<comment type="subcellular location">
    <subcellularLocation>
        <location evidence="1">Cell outer membrane</location>
    </subcellularLocation>
</comment>
<evidence type="ECO:0000256" key="4">
    <source>
        <dbReference type="SAM" id="SignalP"/>
    </source>
</evidence>
<feature type="domain" description="TonB-dependent transporter Oar-like beta-barrel" evidence="5">
    <location>
        <begin position="347"/>
        <end position="1017"/>
    </location>
</feature>
<feature type="domain" description="TonB-dependent transporter Oar-like beta-barrel" evidence="5">
    <location>
        <begin position="242"/>
        <end position="328"/>
    </location>
</feature>
<dbReference type="Gene3D" id="2.40.170.20">
    <property type="entry name" value="TonB-dependent receptor, beta-barrel domain"/>
    <property type="match status" value="1"/>
</dbReference>
<evidence type="ECO:0000313" key="6">
    <source>
        <dbReference type="EMBL" id="RZU41175.1"/>
    </source>
</evidence>
<accession>A0A4Q7YVU9</accession>
<dbReference type="SUPFAM" id="SSF56935">
    <property type="entry name" value="Porins"/>
    <property type="match status" value="1"/>
</dbReference>
<name>A0A4Q7YVU9_9BACT</name>
<keyword evidence="6" id="KW-0378">Hydrolase</keyword>
<dbReference type="EMBL" id="SHKW01000001">
    <property type="protein sequence ID" value="RZU41175.1"/>
    <property type="molecule type" value="Genomic_DNA"/>
</dbReference>
<keyword evidence="3" id="KW-0998">Cell outer membrane</keyword>
<evidence type="ECO:0000256" key="3">
    <source>
        <dbReference type="ARBA" id="ARBA00023237"/>
    </source>
</evidence>
<dbReference type="SUPFAM" id="SSF49464">
    <property type="entry name" value="Carboxypeptidase regulatory domain-like"/>
    <property type="match status" value="1"/>
</dbReference>